<name>I1CXB2_9PSEU</name>
<dbReference type="Proteomes" id="UP000005087">
    <property type="component" value="Chromosome"/>
</dbReference>
<accession>I1CXB2</accession>
<reference evidence="1 2" key="1">
    <citation type="submission" date="2011-09" db="EMBL/GenBank/DDBJ databases">
        <authorList>
            <consortium name="US DOE Joint Genome Institute (JGI-PGF)"/>
            <person name="Lucas S."/>
            <person name="Han J."/>
            <person name="Lapidus A."/>
            <person name="Cheng J.-F."/>
            <person name="Goodwin L."/>
            <person name="Pitluck S."/>
            <person name="Peters L."/>
            <person name="Land M.L."/>
            <person name="Hauser L."/>
            <person name="Brambilla E."/>
            <person name="Klenk H.-P."/>
            <person name="Woyke T.J."/>
        </authorList>
    </citation>
    <scope>NUCLEOTIDE SEQUENCE [LARGE SCALE GENOMIC DNA]</scope>
    <source>
        <strain evidence="1 2">K62</strain>
    </source>
</reference>
<dbReference type="EMBL" id="CM001484">
    <property type="protein sequence ID" value="EIE97336.1"/>
    <property type="molecule type" value="Genomic_DNA"/>
</dbReference>
<reference evidence="2" key="2">
    <citation type="submission" date="2012-01" db="EMBL/GenBank/DDBJ databases">
        <title>Noncontiguous Finished sequence of chromosome of Saccharomonospora glauca K62.</title>
        <authorList>
            <consortium name="US DOE Joint Genome Institute"/>
            <person name="Lucas S."/>
            <person name="Han J."/>
            <person name="Lapidus A."/>
            <person name="Cheng J.-F."/>
            <person name="Goodwin L."/>
            <person name="Pitluck S."/>
            <person name="Peters L."/>
            <person name="Mikhailova N."/>
            <person name="Held B."/>
            <person name="Detter J.C."/>
            <person name="Han C."/>
            <person name="Tapia R."/>
            <person name="Land M."/>
            <person name="Hauser L."/>
            <person name="Kyrpides N."/>
            <person name="Ivanova N."/>
            <person name="Pagani I."/>
            <person name="Brambilla E.-M."/>
            <person name="Klenk H.-P."/>
            <person name="Woyke T."/>
        </authorList>
    </citation>
    <scope>NUCLEOTIDE SEQUENCE [LARGE SCALE GENOMIC DNA]</scope>
    <source>
        <strain evidence="2">K62</strain>
    </source>
</reference>
<dbReference type="STRING" id="928724.SacglDRAFT_00381"/>
<evidence type="ECO:0000313" key="1">
    <source>
        <dbReference type="EMBL" id="EIE97336.1"/>
    </source>
</evidence>
<gene>
    <name evidence="1" type="ORF">SacglDRAFT_00381</name>
</gene>
<protein>
    <submittedName>
        <fullName evidence="1">Uncharacterized protein</fullName>
    </submittedName>
</protein>
<dbReference type="AlphaFoldDB" id="I1CXB2"/>
<evidence type="ECO:0000313" key="2">
    <source>
        <dbReference type="Proteomes" id="UP000005087"/>
    </source>
</evidence>
<dbReference type="HOGENOM" id="CLU_127675_0_0_11"/>
<keyword evidence="2" id="KW-1185">Reference proteome</keyword>
<proteinExistence type="predicted"/>
<dbReference type="RefSeq" id="WP_005461241.1">
    <property type="nucleotide sequence ID" value="NZ_CM001484.1"/>
</dbReference>
<dbReference type="OrthoDB" id="3698749at2"/>
<organism evidence="1 2">
    <name type="scientific">Saccharomonospora glauca K62</name>
    <dbReference type="NCBI Taxonomy" id="928724"/>
    <lineage>
        <taxon>Bacteria</taxon>
        <taxon>Bacillati</taxon>
        <taxon>Actinomycetota</taxon>
        <taxon>Actinomycetes</taxon>
        <taxon>Pseudonocardiales</taxon>
        <taxon>Pseudonocardiaceae</taxon>
        <taxon>Saccharomonospora</taxon>
    </lineage>
</organism>
<sequence>MISGPTARNKISNKGNWRGDGFAVAPEVLEQLAHKSKEIVSQYKLLFGTVDSIVSAEEPGNDYASVEHVKKLRSSGEALLNALQERIRCFRDLGDKFLAALDMYLTHENDAEVTVGREKGKFE</sequence>